<dbReference type="PROSITE" id="PS51257">
    <property type="entry name" value="PROKAR_LIPOPROTEIN"/>
    <property type="match status" value="1"/>
</dbReference>
<keyword evidence="3" id="KW-1185">Reference proteome</keyword>
<accession>A0ABQ6JXC5</accession>
<evidence type="ECO:0000313" key="2">
    <source>
        <dbReference type="EMBL" id="GMA91759.1"/>
    </source>
</evidence>
<evidence type="ECO:0000256" key="1">
    <source>
        <dbReference type="SAM" id="SignalP"/>
    </source>
</evidence>
<sequence length="173" mass="17825">MRISRVVVAAAAAASLVASLAGCSAIVPLQAADDSNNPGCADVIVRLPEDVAGQERRETNAQATGAWGSPTTVLLYCGVEVPSASTQRCIQIDGIYWLVDDSQKPSYVLRSYGREPAIDVVVDTTQTGTTPALMDLSRAVSWTTPNGHACTDLDDAEIIDGDSGAGAGTESGG</sequence>
<feature type="chain" id="PRO_5047480998" description="DUF3515 domain-containing protein" evidence="1">
    <location>
        <begin position="32"/>
        <end position="173"/>
    </location>
</feature>
<protein>
    <recommendedName>
        <fullName evidence="4">DUF3515 domain-containing protein</fullName>
    </recommendedName>
</protein>
<dbReference type="InterPro" id="IPR021903">
    <property type="entry name" value="DUF3515"/>
</dbReference>
<dbReference type="RefSeq" id="WP_284300262.1">
    <property type="nucleotide sequence ID" value="NZ_BSVA01000001.1"/>
</dbReference>
<feature type="signal peptide" evidence="1">
    <location>
        <begin position="1"/>
        <end position="31"/>
    </location>
</feature>
<evidence type="ECO:0000313" key="3">
    <source>
        <dbReference type="Proteomes" id="UP001157069"/>
    </source>
</evidence>
<organism evidence="2 3">
    <name type="scientific">Homoserinibacter gongjuensis</name>
    <dbReference type="NCBI Taxonomy" id="1162968"/>
    <lineage>
        <taxon>Bacteria</taxon>
        <taxon>Bacillati</taxon>
        <taxon>Actinomycetota</taxon>
        <taxon>Actinomycetes</taxon>
        <taxon>Micrococcales</taxon>
        <taxon>Microbacteriaceae</taxon>
        <taxon>Homoserinibacter</taxon>
    </lineage>
</organism>
<keyword evidence="1" id="KW-0732">Signal</keyword>
<dbReference type="Pfam" id="PF12028">
    <property type="entry name" value="DUF3515"/>
    <property type="match status" value="1"/>
</dbReference>
<evidence type="ECO:0008006" key="4">
    <source>
        <dbReference type="Google" id="ProtNLM"/>
    </source>
</evidence>
<proteinExistence type="predicted"/>
<dbReference type="EMBL" id="BSVA01000001">
    <property type="protein sequence ID" value="GMA91759.1"/>
    <property type="molecule type" value="Genomic_DNA"/>
</dbReference>
<reference evidence="3" key="1">
    <citation type="journal article" date="2019" name="Int. J. Syst. Evol. Microbiol.">
        <title>The Global Catalogue of Microorganisms (GCM) 10K type strain sequencing project: providing services to taxonomists for standard genome sequencing and annotation.</title>
        <authorList>
            <consortium name="The Broad Institute Genomics Platform"/>
            <consortium name="The Broad Institute Genome Sequencing Center for Infectious Disease"/>
            <person name="Wu L."/>
            <person name="Ma J."/>
        </authorList>
    </citation>
    <scope>NUCLEOTIDE SEQUENCE [LARGE SCALE GENOMIC DNA]</scope>
    <source>
        <strain evidence="3">NBRC 108755</strain>
    </source>
</reference>
<dbReference type="Proteomes" id="UP001157069">
    <property type="component" value="Unassembled WGS sequence"/>
</dbReference>
<name>A0ABQ6JXC5_9MICO</name>
<gene>
    <name evidence="2" type="ORF">GCM10025869_22880</name>
</gene>
<comment type="caution">
    <text evidence="2">The sequence shown here is derived from an EMBL/GenBank/DDBJ whole genome shotgun (WGS) entry which is preliminary data.</text>
</comment>